<feature type="signal peptide" evidence="7">
    <location>
        <begin position="1"/>
        <end position="27"/>
    </location>
</feature>
<evidence type="ECO:0000259" key="8">
    <source>
        <dbReference type="PROSITE" id="PS51007"/>
    </source>
</evidence>
<evidence type="ECO:0000256" key="7">
    <source>
        <dbReference type="SAM" id="SignalP"/>
    </source>
</evidence>
<keyword evidence="1" id="KW-0813">Transport</keyword>
<evidence type="ECO:0000256" key="1">
    <source>
        <dbReference type="ARBA" id="ARBA00022448"/>
    </source>
</evidence>
<feature type="chain" id="PRO_5028804241" evidence="7">
    <location>
        <begin position="28"/>
        <end position="106"/>
    </location>
</feature>
<dbReference type="PROSITE" id="PS51007">
    <property type="entry name" value="CYTC"/>
    <property type="match status" value="1"/>
</dbReference>
<evidence type="ECO:0000256" key="2">
    <source>
        <dbReference type="ARBA" id="ARBA00022617"/>
    </source>
</evidence>
<proteinExistence type="predicted"/>
<evidence type="ECO:0000256" key="5">
    <source>
        <dbReference type="ARBA" id="ARBA00023004"/>
    </source>
</evidence>
<evidence type="ECO:0000313" key="10">
    <source>
        <dbReference type="Proteomes" id="UP000483432"/>
    </source>
</evidence>
<gene>
    <name evidence="9" type="ORF">GZ085_04350</name>
</gene>
<dbReference type="InterPro" id="IPR009056">
    <property type="entry name" value="Cyt_c-like_dom"/>
</dbReference>
<evidence type="ECO:0000313" key="9">
    <source>
        <dbReference type="EMBL" id="NDP47618.1"/>
    </source>
</evidence>
<dbReference type="GO" id="GO:0009055">
    <property type="term" value="F:electron transfer activity"/>
    <property type="evidence" value="ECO:0007669"/>
    <property type="project" value="InterPro"/>
</dbReference>
<keyword evidence="4" id="KW-0249">Electron transport</keyword>
<dbReference type="Proteomes" id="UP000483432">
    <property type="component" value="Unassembled WGS sequence"/>
</dbReference>
<accession>A0A7C9JW45</accession>
<dbReference type="EMBL" id="JAAFGW010000043">
    <property type="protein sequence ID" value="NDP47618.1"/>
    <property type="molecule type" value="Genomic_DNA"/>
</dbReference>
<organism evidence="9 10">
    <name type="scientific">Sulfuriferula multivorans</name>
    <dbReference type="NCBI Taxonomy" id="1559896"/>
    <lineage>
        <taxon>Bacteria</taxon>
        <taxon>Pseudomonadati</taxon>
        <taxon>Pseudomonadota</taxon>
        <taxon>Betaproteobacteria</taxon>
        <taxon>Nitrosomonadales</taxon>
        <taxon>Sulfuricellaceae</taxon>
        <taxon>Sulfuriferula</taxon>
    </lineage>
</organism>
<keyword evidence="3 6" id="KW-0479">Metal-binding</keyword>
<dbReference type="SUPFAM" id="SSF46626">
    <property type="entry name" value="Cytochrome c"/>
    <property type="match status" value="1"/>
</dbReference>
<feature type="domain" description="Cytochrome c" evidence="8">
    <location>
        <begin position="25"/>
        <end position="102"/>
    </location>
</feature>
<evidence type="ECO:0000256" key="6">
    <source>
        <dbReference type="PROSITE-ProRule" id="PRU00433"/>
    </source>
</evidence>
<dbReference type="Gene3D" id="1.10.760.10">
    <property type="entry name" value="Cytochrome c-like domain"/>
    <property type="match status" value="1"/>
</dbReference>
<dbReference type="InterPro" id="IPR036909">
    <property type="entry name" value="Cyt_c-like_dom_sf"/>
</dbReference>
<keyword evidence="2 6" id="KW-0349">Heme</keyword>
<dbReference type="GO" id="GO:0046872">
    <property type="term" value="F:metal ion binding"/>
    <property type="evidence" value="ECO:0007669"/>
    <property type="project" value="UniProtKB-KW"/>
</dbReference>
<dbReference type="GO" id="GO:0020037">
    <property type="term" value="F:heme binding"/>
    <property type="evidence" value="ECO:0007669"/>
    <property type="project" value="InterPro"/>
</dbReference>
<name>A0A7C9JW45_9PROT</name>
<keyword evidence="5 6" id="KW-0408">Iron</keyword>
<evidence type="ECO:0000256" key="3">
    <source>
        <dbReference type="ARBA" id="ARBA00022723"/>
    </source>
</evidence>
<dbReference type="AlphaFoldDB" id="A0A7C9JW45"/>
<dbReference type="PANTHER" id="PTHR33751:SF9">
    <property type="entry name" value="CYTOCHROME C4"/>
    <property type="match status" value="1"/>
</dbReference>
<evidence type="ECO:0000256" key="4">
    <source>
        <dbReference type="ARBA" id="ARBA00022982"/>
    </source>
</evidence>
<reference evidence="9 10" key="1">
    <citation type="submission" date="2019-09" db="EMBL/GenBank/DDBJ databases">
        <title>H2 Metabolism Revealed by Metagenomic Analysis in Subglacial Sediment of East Antarctica.</title>
        <authorList>
            <person name="Yang Z."/>
            <person name="Zhang Y."/>
            <person name="Lv Y."/>
            <person name="Yan W."/>
            <person name="Xiao X."/>
            <person name="Sun B."/>
            <person name="Ma H."/>
        </authorList>
    </citation>
    <scope>NUCLEOTIDE SEQUENCE [LARGE SCALE GENOMIC DNA]</scope>
    <source>
        <strain evidence="9">Bin2_2</strain>
    </source>
</reference>
<protein>
    <submittedName>
        <fullName evidence="9">C-type cytochrome</fullName>
    </submittedName>
</protein>
<keyword evidence="7" id="KW-0732">Signal</keyword>
<dbReference type="PANTHER" id="PTHR33751">
    <property type="entry name" value="CBB3-TYPE CYTOCHROME C OXIDASE SUBUNIT FIXP"/>
    <property type="match status" value="1"/>
</dbReference>
<sequence length="106" mass="11914">MRPTTRFLLLCACIFTPQFIYSTAASAAPTAKMMANTCAMCHGTDGKAMGKMEELYGKPANKIADELFEFKQENKGRVMAPLMNAYTDEQIRMIAKYFESLPSKKR</sequence>
<dbReference type="InterPro" id="IPR050597">
    <property type="entry name" value="Cytochrome_c_Oxidase_Subunit"/>
</dbReference>
<comment type="caution">
    <text evidence="9">The sequence shown here is derived from an EMBL/GenBank/DDBJ whole genome shotgun (WGS) entry which is preliminary data.</text>
</comment>
<dbReference type="Pfam" id="PF00034">
    <property type="entry name" value="Cytochrom_C"/>
    <property type="match status" value="1"/>
</dbReference>